<dbReference type="Gene3D" id="3.40.50.2300">
    <property type="match status" value="1"/>
</dbReference>
<evidence type="ECO:0000259" key="3">
    <source>
        <dbReference type="PROSITE" id="PS50110"/>
    </source>
</evidence>
<dbReference type="PROSITE" id="PS50110">
    <property type="entry name" value="RESPONSE_REGULATORY"/>
    <property type="match status" value="1"/>
</dbReference>
<dbReference type="PANTHER" id="PTHR44591:SF21">
    <property type="entry name" value="TWO-COMPONENT RESPONSE REGULATOR"/>
    <property type="match status" value="1"/>
</dbReference>
<dbReference type="RefSeq" id="WP_175494000.1">
    <property type="nucleotide sequence ID" value="NZ_FMVJ01000018.1"/>
</dbReference>
<dbReference type="InterPro" id="IPR001789">
    <property type="entry name" value="Sig_transdc_resp-reg_receiver"/>
</dbReference>
<dbReference type="SUPFAM" id="SSF52172">
    <property type="entry name" value="CheY-like"/>
    <property type="match status" value="1"/>
</dbReference>
<feature type="domain" description="Response regulatory" evidence="3">
    <location>
        <begin position="12"/>
        <end position="126"/>
    </location>
</feature>
<dbReference type="Pfam" id="PF00072">
    <property type="entry name" value="Response_reg"/>
    <property type="match status" value="1"/>
</dbReference>
<evidence type="ECO:0000256" key="2">
    <source>
        <dbReference type="PROSITE-ProRule" id="PRU00169"/>
    </source>
</evidence>
<gene>
    <name evidence="4" type="ORF">SAMN02927923_04310</name>
</gene>
<reference evidence="4 5" key="1">
    <citation type="submission" date="2016-10" db="EMBL/GenBank/DDBJ databases">
        <authorList>
            <person name="de Groot N.N."/>
        </authorList>
    </citation>
    <scope>NUCLEOTIDE SEQUENCE [LARGE SCALE GENOMIC DNA]</scope>
    <source>
        <strain evidence="4 5">CGMCC 1.7666</strain>
    </source>
</reference>
<dbReference type="InterPro" id="IPR011006">
    <property type="entry name" value="CheY-like_superfamily"/>
</dbReference>
<dbReference type="EMBL" id="FMVJ01000018">
    <property type="protein sequence ID" value="SCZ12167.1"/>
    <property type="molecule type" value="Genomic_DNA"/>
</dbReference>
<accession>A0A1G5LGX4</accession>
<dbReference type="Proteomes" id="UP000199569">
    <property type="component" value="Unassembled WGS sequence"/>
</dbReference>
<organism evidence="4 5">
    <name type="scientific">Microvirga guangxiensis</name>
    <dbReference type="NCBI Taxonomy" id="549386"/>
    <lineage>
        <taxon>Bacteria</taxon>
        <taxon>Pseudomonadati</taxon>
        <taxon>Pseudomonadota</taxon>
        <taxon>Alphaproteobacteria</taxon>
        <taxon>Hyphomicrobiales</taxon>
        <taxon>Methylobacteriaceae</taxon>
        <taxon>Microvirga</taxon>
    </lineage>
</organism>
<sequence>MAVNTLHPEPYLALIVEDDPDVRALAGALLEETPLEVVEVDSAEAALDLLQERGGDIAMMFADVRLPGKMDGVQLASAACKLWPTVRIVLTSGDPGTQLDDLPECVTFMPKPWRGLDVLVQAEKAIHHPQPPVT</sequence>
<dbReference type="AlphaFoldDB" id="A0A1G5LGX4"/>
<dbReference type="STRING" id="549386.SAMN02927923_04310"/>
<evidence type="ECO:0000313" key="4">
    <source>
        <dbReference type="EMBL" id="SCZ12167.1"/>
    </source>
</evidence>
<dbReference type="SMART" id="SM00448">
    <property type="entry name" value="REC"/>
    <property type="match status" value="1"/>
</dbReference>
<protein>
    <submittedName>
        <fullName evidence="4">Response regulator receiver domain-containing protein</fullName>
    </submittedName>
</protein>
<keyword evidence="5" id="KW-1185">Reference proteome</keyword>
<feature type="modified residue" description="4-aspartylphosphate" evidence="2">
    <location>
        <position position="63"/>
    </location>
</feature>
<dbReference type="GO" id="GO:0000160">
    <property type="term" value="P:phosphorelay signal transduction system"/>
    <property type="evidence" value="ECO:0007669"/>
    <property type="project" value="InterPro"/>
</dbReference>
<keyword evidence="1 2" id="KW-0597">Phosphoprotein</keyword>
<name>A0A1G5LGX4_9HYPH</name>
<dbReference type="PANTHER" id="PTHR44591">
    <property type="entry name" value="STRESS RESPONSE REGULATOR PROTEIN 1"/>
    <property type="match status" value="1"/>
</dbReference>
<evidence type="ECO:0000256" key="1">
    <source>
        <dbReference type="ARBA" id="ARBA00022553"/>
    </source>
</evidence>
<evidence type="ECO:0000313" key="5">
    <source>
        <dbReference type="Proteomes" id="UP000199569"/>
    </source>
</evidence>
<dbReference type="InterPro" id="IPR050595">
    <property type="entry name" value="Bact_response_regulator"/>
</dbReference>
<proteinExistence type="predicted"/>